<keyword evidence="1" id="KW-0677">Repeat</keyword>
<dbReference type="SUPFAM" id="SSF52047">
    <property type="entry name" value="RNI-like"/>
    <property type="match status" value="1"/>
</dbReference>
<organism evidence="2 3">
    <name type="scientific">Xenopus laevis</name>
    <name type="common">African clawed frog</name>
    <dbReference type="NCBI Taxonomy" id="8355"/>
    <lineage>
        <taxon>Eukaryota</taxon>
        <taxon>Metazoa</taxon>
        <taxon>Chordata</taxon>
        <taxon>Craniata</taxon>
        <taxon>Vertebrata</taxon>
        <taxon>Euteleostomi</taxon>
        <taxon>Amphibia</taxon>
        <taxon>Batrachia</taxon>
        <taxon>Anura</taxon>
        <taxon>Pipoidea</taxon>
        <taxon>Pipidae</taxon>
        <taxon>Xenopodinae</taxon>
        <taxon>Xenopus</taxon>
        <taxon>Xenopus</taxon>
    </lineage>
</organism>
<name>A0A974HJT0_XENLA</name>
<dbReference type="PANTHER" id="PTHR24111">
    <property type="entry name" value="LEUCINE-RICH REPEAT-CONTAINING PROTEIN 34"/>
    <property type="match status" value="1"/>
</dbReference>
<dbReference type="Pfam" id="PF13516">
    <property type="entry name" value="LRR_6"/>
    <property type="match status" value="5"/>
</dbReference>
<gene>
    <name evidence="2" type="ORF">XELAEV_18027603mg</name>
</gene>
<evidence type="ECO:0000313" key="3">
    <source>
        <dbReference type="Proteomes" id="UP000694892"/>
    </source>
</evidence>
<dbReference type="EMBL" id="CM004474">
    <property type="protein sequence ID" value="OCT80792.1"/>
    <property type="molecule type" value="Genomic_DNA"/>
</dbReference>
<proteinExistence type="predicted"/>
<dbReference type="Gene3D" id="3.80.10.10">
    <property type="entry name" value="Ribonuclease Inhibitor"/>
    <property type="match status" value="2"/>
</dbReference>
<dbReference type="Proteomes" id="UP000694892">
    <property type="component" value="Chromosome 5L"/>
</dbReference>
<protein>
    <recommendedName>
        <fullName evidence="4">Leucine-rich repeat-containing protein 34</fullName>
    </recommendedName>
</protein>
<dbReference type="InterPro" id="IPR052201">
    <property type="entry name" value="LRR-containing_regulator"/>
</dbReference>
<reference evidence="3" key="1">
    <citation type="journal article" date="2016" name="Nature">
        <title>Genome evolution in the allotetraploid frog Xenopus laevis.</title>
        <authorList>
            <person name="Session A.M."/>
            <person name="Uno Y."/>
            <person name="Kwon T."/>
            <person name="Chapman J.A."/>
            <person name="Toyoda A."/>
            <person name="Takahashi S."/>
            <person name="Fukui A."/>
            <person name="Hikosaka A."/>
            <person name="Suzuki A."/>
            <person name="Kondo M."/>
            <person name="van Heeringen S.J."/>
            <person name="Quigley I."/>
            <person name="Heinz S."/>
            <person name="Ogino H."/>
            <person name="Ochi H."/>
            <person name="Hellsten U."/>
            <person name="Lyons J.B."/>
            <person name="Simakov O."/>
            <person name="Putnam N."/>
            <person name="Stites J."/>
            <person name="Kuroki Y."/>
            <person name="Tanaka T."/>
            <person name="Michiue T."/>
            <person name="Watanabe M."/>
            <person name="Bogdanovic O."/>
            <person name="Lister R."/>
            <person name="Georgiou G."/>
            <person name="Paranjpe S.S."/>
            <person name="van Kruijsbergen I."/>
            <person name="Shu S."/>
            <person name="Carlson J."/>
            <person name="Kinoshita T."/>
            <person name="Ohta Y."/>
            <person name="Mawaribuchi S."/>
            <person name="Jenkins J."/>
            <person name="Grimwood J."/>
            <person name="Schmutz J."/>
            <person name="Mitros T."/>
            <person name="Mozaffari S.V."/>
            <person name="Suzuki Y."/>
            <person name="Haramoto Y."/>
            <person name="Yamamoto T.S."/>
            <person name="Takagi C."/>
            <person name="Heald R."/>
            <person name="Miller K."/>
            <person name="Haudenschild C."/>
            <person name="Kitzman J."/>
            <person name="Nakayama T."/>
            <person name="Izutsu Y."/>
            <person name="Robert J."/>
            <person name="Fortriede J."/>
            <person name="Burns K."/>
            <person name="Lotay V."/>
            <person name="Karimi K."/>
            <person name="Yasuoka Y."/>
            <person name="Dichmann D.S."/>
            <person name="Flajnik M.F."/>
            <person name="Houston D.W."/>
            <person name="Shendure J."/>
            <person name="DuPasquier L."/>
            <person name="Vize P.D."/>
            <person name="Zorn A.M."/>
            <person name="Ito M."/>
            <person name="Marcotte E.M."/>
            <person name="Wallingford J.B."/>
            <person name="Ito Y."/>
            <person name="Asashima M."/>
            <person name="Ueno N."/>
            <person name="Matsuda Y."/>
            <person name="Veenstra G.J."/>
            <person name="Fujiyama A."/>
            <person name="Harland R.M."/>
            <person name="Taira M."/>
            <person name="Rokhsar D.S."/>
        </authorList>
    </citation>
    <scope>NUCLEOTIDE SEQUENCE [LARGE SCALE GENOMIC DNA]</scope>
    <source>
        <strain evidence="3">J</strain>
    </source>
</reference>
<dbReference type="SMART" id="SM00368">
    <property type="entry name" value="LRR_RI"/>
    <property type="match status" value="7"/>
</dbReference>
<evidence type="ECO:0008006" key="4">
    <source>
        <dbReference type="Google" id="ProtNLM"/>
    </source>
</evidence>
<sequence length="363" mass="40362">MSTGMQQLYTEMCSEQKQPVNPFIAEILSQTEEQELYASTLKLCGNNRLVQVQKVSDEDFLALTRVLSKNCFITNLDLRYNNLTDNGAAHIATFLQNNSSLLCLNIMGNDIGTDGAEHITKALHRNSSLLSLRMTGNKIGNKGGMLFASMLQVNSSLEELDLGDCDLGIQSLIALATVLLQNKTLKSVNLNRPLFYVIQEDTTVHLSEMLRVNSTLQELHLSKHEMTDFGVQRLCDALHENYALKHLDLSWLSVVSNSIRGKGLKALAAAINANNCLLYIYIWGNKIDEEASVAFSHLLKSGRLSSSSTDVQPYVVDGRACLAELFHGLKKHYYWTPSYGMADDPISNSQFAIRDDDSFLSTK</sequence>
<dbReference type="InterPro" id="IPR001611">
    <property type="entry name" value="Leu-rich_rpt"/>
</dbReference>
<dbReference type="InterPro" id="IPR032675">
    <property type="entry name" value="LRR_dom_sf"/>
</dbReference>
<evidence type="ECO:0000313" key="2">
    <source>
        <dbReference type="EMBL" id="OCT80792.1"/>
    </source>
</evidence>
<evidence type="ECO:0000256" key="1">
    <source>
        <dbReference type="ARBA" id="ARBA00022737"/>
    </source>
</evidence>
<accession>A0A974HJT0</accession>
<dbReference type="PANTHER" id="PTHR24111:SF4">
    <property type="entry name" value="LEUCINE-RICH REPEAT-CONTAINING PROTEIN 34"/>
    <property type="match status" value="1"/>
</dbReference>
<dbReference type="AlphaFoldDB" id="A0A974HJT0"/>